<evidence type="ECO:0000313" key="6">
    <source>
        <dbReference type="EMBL" id="TRW23481.1"/>
    </source>
</evidence>
<feature type="transmembrane region" description="Helical" evidence="5">
    <location>
        <begin position="109"/>
        <end position="131"/>
    </location>
</feature>
<dbReference type="Pfam" id="PF02361">
    <property type="entry name" value="CbiQ"/>
    <property type="match status" value="1"/>
</dbReference>
<dbReference type="Proteomes" id="UP000319424">
    <property type="component" value="Unassembled WGS sequence"/>
</dbReference>
<comment type="subcellular location">
    <subcellularLocation>
        <location evidence="1">Membrane</location>
        <topology evidence="1">Multi-pass membrane protein</topology>
    </subcellularLocation>
</comment>
<dbReference type="EMBL" id="VJXW01000018">
    <property type="protein sequence ID" value="TRW23481.1"/>
    <property type="molecule type" value="Genomic_DNA"/>
</dbReference>
<dbReference type="GO" id="GO:0005886">
    <property type="term" value="C:plasma membrane"/>
    <property type="evidence" value="ECO:0007669"/>
    <property type="project" value="UniProtKB-ARBA"/>
</dbReference>
<keyword evidence="4 5" id="KW-0472">Membrane</keyword>
<evidence type="ECO:0000256" key="3">
    <source>
        <dbReference type="ARBA" id="ARBA00022989"/>
    </source>
</evidence>
<keyword evidence="3 5" id="KW-1133">Transmembrane helix</keyword>
<proteinExistence type="predicted"/>
<evidence type="ECO:0000313" key="7">
    <source>
        <dbReference type="Proteomes" id="UP000319424"/>
    </source>
</evidence>
<evidence type="ECO:0000256" key="4">
    <source>
        <dbReference type="ARBA" id="ARBA00023136"/>
    </source>
</evidence>
<protein>
    <submittedName>
        <fullName evidence="6">Energy-coupling factor transporter transmembrane protein EcfT</fullName>
    </submittedName>
</protein>
<dbReference type="RefSeq" id="WP_144398695.1">
    <property type="nucleotide sequence ID" value="NZ_VJXW01000018.1"/>
</dbReference>
<organism evidence="6 7">
    <name type="scientific">Criibacterium bergeronii</name>
    <dbReference type="NCBI Taxonomy" id="1871336"/>
    <lineage>
        <taxon>Bacteria</taxon>
        <taxon>Bacillati</taxon>
        <taxon>Bacillota</taxon>
        <taxon>Clostridia</taxon>
        <taxon>Peptostreptococcales</taxon>
        <taxon>Filifactoraceae</taxon>
        <taxon>Criibacterium</taxon>
    </lineage>
</organism>
<dbReference type="OrthoDB" id="2064409at2"/>
<gene>
    <name evidence="6" type="ORF">FL857_09980</name>
</gene>
<feature type="transmembrane region" description="Helical" evidence="5">
    <location>
        <begin position="205"/>
        <end position="226"/>
    </location>
</feature>
<reference evidence="6 7" key="1">
    <citation type="submission" date="2019-07" db="EMBL/GenBank/DDBJ databases">
        <title>Criibacterium bergeronii gen. nov., sp. nov. isolated from human clinical samples.</title>
        <authorList>
            <person name="Maheux A.F."/>
            <person name="Boudreau D.K."/>
            <person name="Berube E."/>
            <person name="Brodeur S."/>
            <person name="Bernard K.A."/>
            <person name="Abed J.Y."/>
            <person name="Ducrey E."/>
            <person name="Guay E.F."/>
            <person name="Raymond F."/>
            <person name="Corbeil J."/>
            <person name="Domingo M.-C."/>
            <person name="Roy P.H."/>
            <person name="Boissinot M."/>
            <person name="Tocheva E.I."/>
            <person name="Omar R.F."/>
        </authorList>
    </citation>
    <scope>NUCLEOTIDE SEQUENCE [LARGE SCALE GENOMIC DNA]</scope>
    <source>
        <strain evidence="6 7">CCRI-24246</strain>
    </source>
</reference>
<feature type="transmembrane region" description="Helical" evidence="5">
    <location>
        <begin position="75"/>
        <end position="97"/>
    </location>
</feature>
<evidence type="ECO:0000256" key="2">
    <source>
        <dbReference type="ARBA" id="ARBA00022692"/>
    </source>
</evidence>
<comment type="caution">
    <text evidence="6">The sequence shown here is derived from an EMBL/GenBank/DDBJ whole genome shotgun (WGS) entry which is preliminary data.</text>
</comment>
<evidence type="ECO:0000256" key="5">
    <source>
        <dbReference type="SAM" id="Phobius"/>
    </source>
</evidence>
<dbReference type="InterPro" id="IPR003339">
    <property type="entry name" value="ABC/ECF_trnsptr_transmembrane"/>
</dbReference>
<dbReference type="AlphaFoldDB" id="A0A552UZ48"/>
<evidence type="ECO:0000256" key="1">
    <source>
        <dbReference type="ARBA" id="ARBA00004141"/>
    </source>
</evidence>
<dbReference type="CDD" id="cd16914">
    <property type="entry name" value="EcfT"/>
    <property type="match status" value="1"/>
</dbReference>
<accession>A0A552UZ48</accession>
<keyword evidence="2 5" id="KW-0812">Transmembrane</keyword>
<sequence length="231" mass="25864">MNGISLSVITKIWGFLCVMIAVSLGENVILSCMLTIIACLYLAVQGKLKIIFNYGVFYMILGALLYAIKYYGFHLFIFSEFYVLMLWNLSPVILISWDLVTTPPGKISAFLSSIHIPTSVILGVLVVFRFLPTIKSELRSVFLSMKNRNLTNIKQIIKTPAKTCEYVLIPLLVRILMIADQLSVSAIARGCESPGIRSSYYENRVGIADIFLMILWGVSVSCYLWIGGIKI</sequence>
<feature type="transmembrane region" description="Helical" evidence="5">
    <location>
        <begin position="50"/>
        <end position="68"/>
    </location>
</feature>
<name>A0A552UZ48_9FIRM</name>
<feature type="transmembrane region" description="Helical" evidence="5">
    <location>
        <begin position="12"/>
        <end position="44"/>
    </location>
</feature>